<proteinExistence type="inferred from homology"/>
<dbReference type="InterPro" id="IPR051317">
    <property type="entry name" value="Gfo/Idh/MocA_oxidoreduct"/>
</dbReference>
<accession>A0A1L9T6U3</accession>
<evidence type="ECO:0000313" key="6">
    <source>
        <dbReference type="EMBL" id="OJJ55162.1"/>
    </source>
</evidence>
<sequence>MVINVGIIGYGGSAKSFHIPFIAAIPEYEIIAILQRAEAPVDVSSGNPGSHCTIDLPGVRHYRTPDEFFADPDTALVVVATHIDTHALFAEKALLAGKHVIVDKPFARSTAEADKVIQIANEKGLVLTCFQNRRWDGDFQTLRKLLSQNALGKIAEAEIHYDFESPFWTKYMTETKYVPGQGHSFGLGRQKSHPCNLFTPFVYSHQAQSPTNSCNCQGSHSLDQAYTLFGRPASITAVYRSQRGIESEIEDSFTIILQYGGDQKNLLVTVKSAITTPLAKQLKFLVRGSEGSFVKWQQRSTCPQEEQIARGAKPTDPGFGEEPGELRGVLTTYQKFDSSIQSYDAETGKYTGLYPTVTGRWTALYENVADAICGRKELAVRPEQVRDVLRIIELARISHEKKATVIWSDGD</sequence>
<dbReference type="Pfam" id="PF01408">
    <property type="entry name" value="GFO_IDH_MocA"/>
    <property type="match status" value="1"/>
</dbReference>
<dbReference type="EMBL" id="KV878593">
    <property type="protein sequence ID" value="OJJ55162.1"/>
    <property type="molecule type" value="Genomic_DNA"/>
</dbReference>
<feature type="region of interest" description="Disordered" evidence="3">
    <location>
        <begin position="304"/>
        <end position="323"/>
    </location>
</feature>
<evidence type="ECO:0000259" key="5">
    <source>
        <dbReference type="Pfam" id="PF02894"/>
    </source>
</evidence>
<dbReference type="Pfam" id="PF02894">
    <property type="entry name" value="GFO_IDH_MocA_C"/>
    <property type="match status" value="1"/>
</dbReference>
<dbReference type="Gene3D" id="3.30.360.10">
    <property type="entry name" value="Dihydrodipicolinate Reductase, domain 2"/>
    <property type="match status" value="1"/>
</dbReference>
<dbReference type="AlphaFoldDB" id="A0A1L9T6U3"/>
<dbReference type="SUPFAM" id="SSF51735">
    <property type="entry name" value="NAD(P)-binding Rossmann-fold domains"/>
    <property type="match status" value="1"/>
</dbReference>
<protein>
    <recommendedName>
        <fullName evidence="8">Gfo/Idh/MocA-like oxidoreductase N-terminal domain-containing protein</fullName>
    </recommendedName>
</protein>
<gene>
    <name evidence="6" type="ORF">ASPSYDRAFT_1160512</name>
</gene>
<dbReference type="RefSeq" id="XP_040698968.1">
    <property type="nucleotide sequence ID" value="XM_040840078.1"/>
</dbReference>
<dbReference type="Gene3D" id="3.40.50.720">
    <property type="entry name" value="NAD(P)-binding Rossmann-like Domain"/>
    <property type="match status" value="1"/>
</dbReference>
<evidence type="ECO:0008006" key="8">
    <source>
        <dbReference type="Google" id="ProtNLM"/>
    </source>
</evidence>
<name>A0A1L9T6U3_9EURO</name>
<evidence type="ECO:0000256" key="1">
    <source>
        <dbReference type="ARBA" id="ARBA00010928"/>
    </source>
</evidence>
<dbReference type="GeneID" id="63756151"/>
<keyword evidence="7" id="KW-1185">Reference proteome</keyword>
<evidence type="ECO:0000256" key="2">
    <source>
        <dbReference type="ARBA" id="ARBA00023002"/>
    </source>
</evidence>
<feature type="domain" description="Gfo/Idh/MocA-like oxidoreductase N-terminal" evidence="4">
    <location>
        <begin position="3"/>
        <end position="128"/>
    </location>
</feature>
<comment type="similarity">
    <text evidence="1">Belongs to the Gfo/Idh/MocA family.</text>
</comment>
<dbReference type="OrthoDB" id="6417021at2759"/>
<dbReference type="InterPro" id="IPR004104">
    <property type="entry name" value="Gfo/Idh/MocA-like_OxRdtase_C"/>
</dbReference>
<evidence type="ECO:0000259" key="4">
    <source>
        <dbReference type="Pfam" id="PF01408"/>
    </source>
</evidence>
<dbReference type="InterPro" id="IPR036291">
    <property type="entry name" value="NAD(P)-bd_dom_sf"/>
</dbReference>
<dbReference type="PANTHER" id="PTHR43708">
    <property type="entry name" value="CONSERVED EXPRESSED OXIDOREDUCTASE (EUROFUNG)"/>
    <property type="match status" value="1"/>
</dbReference>
<dbReference type="InterPro" id="IPR000683">
    <property type="entry name" value="Gfo/Idh/MocA-like_OxRdtase_N"/>
</dbReference>
<dbReference type="VEuPathDB" id="FungiDB:ASPSYDRAFT_1160512"/>
<dbReference type="SUPFAM" id="SSF55347">
    <property type="entry name" value="Glyceraldehyde-3-phosphate dehydrogenase-like, C-terminal domain"/>
    <property type="match status" value="1"/>
</dbReference>
<dbReference type="PANTHER" id="PTHR43708:SF5">
    <property type="entry name" value="CONSERVED EXPRESSED OXIDOREDUCTASE (EUROFUNG)-RELATED"/>
    <property type="match status" value="1"/>
</dbReference>
<dbReference type="Proteomes" id="UP000184356">
    <property type="component" value="Unassembled WGS sequence"/>
</dbReference>
<organism evidence="6 7">
    <name type="scientific">Aspergillus sydowii CBS 593.65</name>
    <dbReference type="NCBI Taxonomy" id="1036612"/>
    <lineage>
        <taxon>Eukaryota</taxon>
        <taxon>Fungi</taxon>
        <taxon>Dikarya</taxon>
        <taxon>Ascomycota</taxon>
        <taxon>Pezizomycotina</taxon>
        <taxon>Eurotiomycetes</taxon>
        <taxon>Eurotiomycetidae</taxon>
        <taxon>Eurotiales</taxon>
        <taxon>Aspergillaceae</taxon>
        <taxon>Aspergillus</taxon>
        <taxon>Aspergillus subgen. Nidulantes</taxon>
    </lineage>
</organism>
<evidence type="ECO:0000256" key="3">
    <source>
        <dbReference type="SAM" id="MobiDB-lite"/>
    </source>
</evidence>
<evidence type="ECO:0000313" key="7">
    <source>
        <dbReference type="Proteomes" id="UP000184356"/>
    </source>
</evidence>
<feature type="domain" description="Gfo/Idh/MocA-like oxidoreductase C-terminal" evidence="5">
    <location>
        <begin position="217"/>
        <end position="405"/>
    </location>
</feature>
<dbReference type="GO" id="GO:0016491">
    <property type="term" value="F:oxidoreductase activity"/>
    <property type="evidence" value="ECO:0007669"/>
    <property type="project" value="UniProtKB-KW"/>
</dbReference>
<dbReference type="GO" id="GO:0000166">
    <property type="term" value="F:nucleotide binding"/>
    <property type="evidence" value="ECO:0007669"/>
    <property type="project" value="InterPro"/>
</dbReference>
<reference evidence="7" key="1">
    <citation type="journal article" date="2017" name="Genome Biol.">
        <title>Comparative genomics reveals high biological diversity and specific adaptations in the industrially and medically important fungal genus Aspergillus.</title>
        <authorList>
            <person name="de Vries R.P."/>
            <person name="Riley R."/>
            <person name="Wiebenga A."/>
            <person name="Aguilar-Osorio G."/>
            <person name="Amillis S."/>
            <person name="Uchima C.A."/>
            <person name="Anderluh G."/>
            <person name="Asadollahi M."/>
            <person name="Askin M."/>
            <person name="Barry K."/>
            <person name="Battaglia E."/>
            <person name="Bayram O."/>
            <person name="Benocci T."/>
            <person name="Braus-Stromeyer S.A."/>
            <person name="Caldana C."/>
            <person name="Canovas D."/>
            <person name="Cerqueira G.C."/>
            <person name="Chen F."/>
            <person name="Chen W."/>
            <person name="Choi C."/>
            <person name="Clum A."/>
            <person name="Dos Santos R.A."/>
            <person name="Damasio A.R."/>
            <person name="Diallinas G."/>
            <person name="Emri T."/>
            <person name="Fekete E."/>
            <person name="Flipphi M."/>
            <person name="Freyberg S."/>
            <person name="Gallo A."/>
            <person name="Gournas C."/>
            <person name="Habgood R."/>
            <person name="Hainaut M."/>
            <person name="Harispe M.L."/>
            <person name="Henrissat B."/>
            <person name="Hilden K.S."/>
            <person name="Hope R."/>
            <person name="Hossain A."/>
            <person name="Karabika E."/>
            <person name="Karaffa L."/>
            <person name="Karanyi Z."/>
            <person name="Krasevec N."/>
            <person name="Kuo A."/>
            <person name="Kusch H."/>
            <person name="LaButti K."/>
            <person name="Lagendijk E.L."/>
            <person name="Lapidus A."/>
            <person name="Levasseur A."/>
            <person name="Lindquist E."/>
            <person name="Lipzen A."/>
            <person name="Logrieco A.F."/>
            <person name="MacCabe A."/>
            <person name="Maekelae M.R."/>
            <person name="Malavazi I."/>
            <person name="Melin P."/>
            <person name="Meyer V."/>
            <person name="Mielnichuk N."/>
            <person name="Miskei M."/>
            <person name="Molnar A.P."/>
            <person name="Mule G."/>
            <person name="Ngan C.Y."/>
            <person name="Orejas M."/>
            <person name="Orosz E."/>
            <person name="Ouedraogo J.P."/>
            <person name="Overkamp K.M."/>
            <person name="Park H.-S."/>
            <person name="Perrone G."/>
            <person name="Piumi F."/>
            <person name="Punt P.J."/>
            <person name="Ram A.F."/>
            <person name="Ramon A."/>
            <person name="Rauscher S."/>
            <person name="Record E."/>
            <person name="Riano-Pachon D.M."/>
            <person name="Robert V."/>
            <person name="Roehrig J."/>
            <person name="Ruller R."/>
            <person name="Salamov A."/>
            <person name="Salih N.S."/>
            <person name="Samson R.A."/>
            <person name="Sandor E."/>
            <person name="Sanguinetti M."/>
            <person name="Schuetze T."/>
            <person name="Sepcic K."/>
            <person name="Shelest E."/>
            <person name="Sherlock G."/>
            <person name="Sophianopoulou V."/>
            <person name="Squina F.M."/>
            <person name="Sun H."/>
            <person name="Susca A."/>
            <person name="Todd R.B."/>
            <person name="Tsang A."/>
            <person name="Unkles S.E."/>
            <person name="van de Wiele N."/>
            <person name="van Rossen-Uffink D."/>
            <person name="Oliveira J.V."/>
            <person name="Vesth T.C."/>
            <person name="Visser J."/>
            <person name="Yu J.-H."/>
            <person name="Zhou M."/>
            <person name="Andersen M.R."/>
            <person name="Archer D.B."/>
            <person name="Baker S.E."/>
            <person name="Benoit I."/>
            <person name="Brakhage A.A."/>
            <person name="Braus G.H."/>
            <person name="Fischer R."/>
            <person name="Frisvad J.C."/>
            <person name="Goldman G.H."/>
            <person name="Houbraken J."/>
            <person name="Oakley B."/>
            <person name="Pocsi I."/>
            <person name="Scazzocchio C."/>
            <person name="Seiboth B."/>
            <person name="vanKuyk P.A."/>
            <person name="Wortman J."/>
            <person name="Dyer P.S."/>
            <person name="Grigoriev I.V."/>
        </authorList>
    </citation>
    <scope>NUCLEOTIDE SEQUENCE [LARGE SCALE GENOMIC DNA]</scope>
    <source>
        <strain evidence="7">CBS 593.65</strain>
    </source>
</reference>
<dbReference type="STRING" id="1036612.A0A1L9T6U3"/>
<keyword evidence="2" id="KW-0560">Oxidoreductase</keyword>